<dbReference type="FunFam" id="3.40.50.300:FF:000398">
    <property type="entry name" value="Type IV pilus assembly ATPase PilB"/>
    <property type="match status" value="1"/>
</dbReference>
<organism evidence="5 6">
    <name type="scientific">Candidatus Kerfeldbacteria bacterium RIFCSPHIGHO2_12_FULL_48_17</name>
    <dbReference type="NCBI Taxonomy" id="1798542"/>
    <lineage>
        <taxon>Bacteria</taxon>
        <taxon>Candidatus Kerfeldiibacteriota</taxon>
    </lineage>
</organism>
<proteinExistence type="inferred from homology"/>
<evidence type="ECO:0000313" key="5">
    <source>
        <dbReference type="EMBL" id="OGY84432.1"/>
    </source>
</evidence>
<comment type="similarity">
    <text evidence="1">Belongs to the GSP E family.</text>
</comment>
<dbReference type="InterPro" id="IPR003593">
    <property type="entry name" value="AAA+_ATPase"/>
</dbReference>
<sequence>MRKDDQQLIKEIIEKNNLLSAEQMAQLETEQKNTGKNYIDIIEEKKLIPEEIFTKIKSKVYNVPFADLRGKKITSELLALVPEEIAKNYEMIAFKKVGDEVGMAMANPQNFLAISALDFIARKNKVRFSFFITTRTDIQNALRHYENLKEQVKAAMSSAAADTDQTATTELPAAAESGLDVQQAVKTAPVSKMVNVILRNAIDGKASDIHIEPVGQETRVRYRVDGELHTSIVLPKNVHNAIVARIKVLANLKLDETRLPQDGRFRVNMDDRNVDFRVSSMPLFDEEKVVIRILDNSANIQDLAKLGFSGRNLDLITRYITQPNGMFLVTGPTGSGKSTTLYALLNLLNKEGVNIITLEDPIEYYIPGVNQTQIRPEIDLTFARGLRSILRQDPDVIMVGEIRDNETAELAVHASLTGHIVLSTLHTNDASGAIPRLMDMKVEPFLVSSALNIIVAQRLVRMVCQYCREEVRLAPGVRAEMEKELATLPANTLPENLRKGEAKFYRGRTCSRCENSGYKGRIAIVEVLEVNDRVKQMIIDGGVKNNDEMAAEIKQQQMISMKADGILKAMAALTTVEEVFSVTKE</sequence>
<dbReference type="Pfam" id="PF05157">
    <property type="entry name" value="MshEN"/>
    <property type="match status" value="1"/>
</dbReference>
<dbReference type="InterPro" id="IPR037257">
    <property type="entry name" value="T2SS_E_N_sf"/>
</dbReference>
<dbReference type="Gene3D" id="3.30.300.160">
    <property type="entry name" value="Type II secretion system, protein E, N-terminal domain"/>
    <property type="match status" value="1"/>
</dbReference>
<dbReference type="SUPFAM" id="SSF160246">
    <property type="entry name" value="EspE N-terminal domain-like"/>
    <property type="match status" value="1"/>
</dbReference>
<evidence type="ECO:0000313" key="6">
    <source>
        <dbReference type="Proteomes" id="UP000176952"/>
    </source>
</evidence>
<dbReference type="CDD" id="cd01129">
    <property type="entry name" value="PulE-GspE-like"/>
    <property type="match status" value="1"/>
</dbReference>
<evidence type="ECO:0000256" key="3">
    <source>
        <dbReference type="ARBA" id="ARBA00022840"/>
    </source>
</evidence>
<dbReference type="GO" id="GO:0005886">
    <property type="term" value="C:plasma membrane"/>
    <property type="evidence" value="ECO:0007669"/>
    <property type="project" value="TreeGrafter"/>
</dbReference>
<evidence type="ECO:0000259" key="4">
    <source>
        <dbReference type="PROSITE" id="PS00662"/>
    </source>
</evidence>
<dbReference type="AlphaFoldDB" id="A0A1G2B5L3"/>
<protein>
    <recommendedName>
        <fullName evidence="4">Bacterial type II secretion system protein E domain-containing protein</fullName>
    </recommendedName>
</protein>
<keyword evidence="2" id="KW-0547">Nucleotide-binding</keyword>
<dbReference type="PANTHER" id="PTHR30258">
    <property type="entry name" value="TYPE II SECRETION SYSTEM PROTEIN GSPE-RELATED"/>
    <property type="match status" value="1"/>
</dbReference>
<feature type="domain" description="Bacterial type II secretion system protein E" evidence="4">
    <location>
        <begin position="390"/>
        <end position="404"/>
    </location>
</feature>
<dbReference type="STRING" id="1798542.A3F54_00645"/>
<dbReference type="Proteomes" id="UP000176952">
    <property type="component" value="Unassembled WGS sequence"/>
</dbReference>
<dbReference type="InterPro" id="IPR001482">
    <property type="entry name" value="T2SS/T4SS_dom"/>
</dbReference>
<dbReference type="Gene3D" id="3.40.50.300">
    <property type="entry name" value="P-loop containing nucleotide triphosphate hydrolases"/>
    <property type="match status" value="1"/>
</dbReference>
<dbReference type="PANTHER" id="PTHR30258:SF1">
    <property type="entry name" value="PROTEIN TRANSPORT PROTEIN HOFB HOMOLOG"/>
    <property type="match status" value="1"/>
</dbReference>
<accession>A0A1G2B5L3</accession>
<evidence type="ECO:0000256" key="2">
    <source>
        <dbReference type="ARBA" id="ARBA00022741"/>
    </source>
</evidence>
<dbReference type="InterPro" id="IPR007831">
    <property type="entry name" value="T2SS_GspE_N"/>
</dbReference>
<dbReference type="PROSITE" id="PS00662">
    <property type="entry name" value="T2SP_E"/>
    <property type="match status" value="1"/>
</dbReference>
<dbReference type="Gene3D" id="3.30.450.90">
    <property type="match status" value="1"/>
</dbReference>
<reference evidence="5 6" key="1">
    <citation type="journal article" date="2016" name="Nat. Commun.">
        <title>Thousands of microbial genomes shed light on interconnected biogeochemical processes in an aquifer system.</title>
        <authorList>
            <person name="Anantharaman K."/>
            <person name="Brown C.T."/>
            <person name="Hug L.A."/>
            <person name="Sharon I."/>
            <person name="Castelle C.J."/>
            <person name="Probst A.J."/>
            <person name="Thomas B.C."/>
            <person name="Singh A."/>
            <person name="Wilkins M.J."/>
            <person name="Karaoz U."/>
            <person name="Brodie E.L."/>
            <person name="Williams K.H."/>
            <person name="Hubbard S.S."/>
            <person name="Banfield J.F."/>
        </authorList>
    </citation>
    <scope>NUCLEOTIDE SEQUENCE [LARGE SCALE GENOMIC DNA]</scope>
</reference>
<dbReference type="GO" id="GO:0016887">
    <property type="term" value="F:ATP hydrolysis activity"/>
    <property type="evidence" value="ECO:0007669"/>
    <property type="project" value="TreeGrafter"/>
</dbReference>
<keyword evidence="3" id="KW-0067">ATP-binding</keyword>
<name>A0A1G2B5L3_9BACT</name>
<dbReference type="EMBL" id="MHKD01000014">
    <property type="protein sequence ID" value="OGY84432.1"/>
    <property type="molecule type" value="Genomic_DNA"/>
</dbReference>
<dbReference type="InterPro" id="IPR027417">
    <property type="entry name" value="P-loop_NTPase"/>
</dbReference>
<dbReference type="GO" id="GO:0005524">
    <property type="term" value="F:ATP binding"/>
    <property type="evidence" value="ECO:0007669"/>
    <property type="project" value="UniProtKB-KW"/>
</dbReference>
<dbReference type="SUPFAM" id="SSF52540">
    <property type="entry name" value="P-loop containing nucleoside triphosphate hydrolases"/>
    <property type="match status" value="1"/>
</dbReference>
<dbReference type="SMART" id="SM00382">
    <property type="entry name" value="AAA"/>
    <property type="match status" value="1"/>
</dbReference>
<dbReference type="Pfam" id="PF00437">
    <property type="entry name" value="T2SSE"/>
    <property type="match status" value="1"/>
</dbReference>
<comment type="caution">
    <text evidence="5">The sequence shown here is derived from an EMBL/GenBank/DDBJ whole genome shotgun (WGS) entry which is preliminary data.</text>
</comment>
<gene>
    <name evidence="5" type="ORF">A3F54_00645</name>
</gene>
<evidence type="ECO:0000256" key="1">
    <source>
        <dbReference type="ARBA" id="ARBA00006611"/>
    </source>
</evidence>